<keyword evidence="12 14" id="KW-0067">ATP-binding</keyword>
<evidence type="ECO:0000313" key="18">
    <source>
        <dbReference type="Proteomes" id="UP000032668"/>
    </source>
</evidence>
<evidence type="ECO:0000256" key="4">
    <source>
        <dbReference type="ARBA" id="ARBA00003889"/>
    </source>
</evidence>
<accession>A0A0D6PE76</accession>
<evidence type="ECO:0000256" key="7">
    <source>
        <dbReference type="ARBA" id="ARBA00007490"/>
    </source>
</evidence>
<evidence type="ECO:0000256" key="10">
    <source>
        <dbReference type="ARBA" id="ARBA00022741"/>
    </source>
</evidence>
<evidence type="ECO:0000256" key="2">
    <source>
        <dbReference type="ARBA" id="ARBA00000711"/>
    </source>
</evidence>
<keyword evidence="10 14" id="KW-0547">Nucleotide-binding</keyword>
<gene>
    <name evidence="17" type="ORF">Aam_025_019</name>
</gene>
<evidence type="ECO:0000256" key="12">
    <source>
        <dbReference type="ARBA" id="ARBA00022840"/>
    </source>
</evidence>
<dbReference type="GO" id="GO:0005524">
    <property type="term" value="F:ATP binding"/>
    <property type="evidence" value="ECO:0007669"/>
    <property type="project" value="UniProtKB-UniRule"/>
</dbReference>
<comment type="pathway">
    <text evidence="6 14">Cofactor biosynthesis; adenosylcobalamin biosynthesis; adenosylcobalamin from cob(II)yrinate a,c-diamide: step 5/7.</text>
</comment>
<dbReference type="PANTHER" id="PTHR34848">
    <property type="match status" value="1"/>
</dbReference>
<evidence type="ECO:0000256" key="14">
    <source>
        <dbReference type="PIRNR" id="PIRNR006135"/>
    </source>
</evidence>
<keyword evidence="13 14" id="KW-0342">GTP-binding</keyword>
<feature type="binding site" evidence="16">
    <location>
        <begin position="69"/>
        <end position="72"/>
    </location>
    <ligand>
        <name>GTP</name>
        <dbReference type="ChEBI" id="CHEBI:37565"/>
    </ligand>
</feature>
<evidence type="ECO:0000256" key="5">
    <source>
        <dbReference type="ARBA" id="ARBA00004692"/>
    </source>
</evidence>
<dbReference type="STRING" id="1120923.SAMN02746095_01993"/>
<dbReference type="SUPFAM" id="SSF52540">
    <property type="entry name" value="P-loop containing nucleoside triphosphate hydrolases"/>
    <property type="match status" value="1"/>
</dbReference>
<protein>
    <recommendedName>
        <fullName evidence="14">Bifunctional adenosylcobalamin biosynthesis protein</fullName>
        <ecNumber evidence="14">2.7.1.156</ecNumber>
        <ecNumber evidence="14">2.7.7.62</ecNumber>
    </recommendedName>
</protein>
<evidence type="ECO:0000256" key="15">
    <source>
        <dbReference type="PIRSR" id="PIRSR006135-1"/>
    </source>
</evidence>
<feature type="active site" description="GMP-histidine intermediate" evidence="15">
    <location>
        <position position="68"/>
    </location>
</feature>
<dbReference type="AlphaFoldDB" id="A0A0D6PE76"/>
<sequence length="186" mass="19836">MKQAAAGFSSPPNDVWYQPGMMILVTGGARSGKSAYAESRALALPGTPCYIATAEAGDEEMTARIAAHRARRGPPWREIEAPLDLAGALAASDGEGPRLVDCLTLWLSNLMFAEQDLDAAAARLGEAVRGQQSPVIFVTNEVGMGIVPENRLARRFRDAAGRLNQCVAQVADEVQLVVSGYPLRVK</sequence>
<proteinExistence type="inferred from homology"/>
<keyword evidence="11 14" id="KW-0418">Kinase</keyword>
<comment type="caution">
    <text evidence="17">The sequence shown here is derived from an EMBL/GenBank/DDBJ whole genome shotgun (WGS) entry which is preliminary data.</text>
</comment>
<dbReference type="GO" id="GO:0008820">
    <property type="term" value="F:cobinamide phosphate guanylyltransferase activity"/>
    <property type="evidence" value="ECO:0007669"/>
    <property type="project" value="UniProtKB-UniRule"/>
</dbReference>
<evidence type="ECO:0000256" key="1">
    <source>
        <dbReference type="ARBA" id="ARBA00000312"/>
    </source>
</evidence>
<keyword evidence="18" id="KW-1185">Reference proteome</keyword>
<reference evidence="17 18" key="1">
    <citation type="submission" date="2012-11" db="EMBL/GenBank/DDBJ databases">
        <title>Whole genome sequence of Acidocella aminolytica 101 = DSM 11237.</title>
        <authorList>
            <person name="Azuma Y."/>
            <person name="Higashiura N."/>
            <person name="Hirakawa H."/>
            <person name="Matsushita K."/>
        </authorList>
    </citation>
    <scope>NUCLEOTIDE SEQUENCE [LARGE SCALE GENOMIC DNA]</scope>
    <source>
        <strain evidence="18">101 / DSM 11237</strain>
    </source>
</reference>
<feature type="binding site" evidence="16">
    <location>
        <begin position="27"/>
        <end position="34"/>
    </location>
    <ligand>
        <name>GTP</name>
        <dbReference type="ChEBI" id="CHEBI:37565"/>
    </ligand>
</feature>
<dbReference type="EC" id="2.7.1.156" evidence="14"/>
<evidence type="ECO:0000256" key="8">
    <source>
        <dbReference type="ARBA" id="ARBA00022573"/>
    </source>
</evidence>
<comment type="catalytic activity">
    <reaction evidence="2 14">
        <text>adenosylcob(III)inamide phosphate + GTP + H(+) = adenosylcob(III)inamide-GDP + diphosphate</text>
        <dbReference type="Rhea" id="RHEA:22712"/>
        <dbReference type="ChEBI" id="CHEBI:15378"/>
        <dbReference type="ChEBI" id="CHEBI:33019"/>
        <dbReference type="ChEBI" id="CHEBI:37565"/>
        <dbReference type="ChEBI" id="CHEBI:58502"/>
        <dbReference type="ChEBI" id="CHEBI:60487"/>
        <dbReference type="EC" id="2.7.7.62"/>
    </reaction>
</comment>
<dbReference type="Pfam" id="PF02283">
    <property type="entry name" value="CobU"/>
    <property type="match status" value="1"/>
</dbReference>
<feature type="binding site" evidence="16">
    <location>
        <position position="101"/>
    </location>
    <ligand>
        <name>GTP</name>
        <dbReference type="ChEBI" id="CHEBI:37565"/>
    </ligand>
</feature>
<dbReference type="EC" id="2.7.7.62" evidence="14"/>
<dbReference type="GO" id="GO:0009236">
    <property type="term" value="P:cobalamin biosynthetic process"/>
    <property type="evidence" value="ECO:0007669"/>
    <property type="project" value="UniProtKB-UniRule"/>
</dbReference>
<evidence type="ECO:0000256" key="16">
    <source>
        <dbReference type="PIRSR" id="PIRSR006135-2"/>
    </source>
</evidence>
<dbReference type="InterPro" id="IPR027417">
    <property type="entry name" value="P-loop_NTPase"/>
</dbReference>
<evidence type="ECO:0000313" key="17">
    <source>
        <dbReference type="EMBL" id="GAN79631.1"/>
    </source>
</evidence>
<feature type="binding site" evidence="16">
    <location>
        <begin position="52"/>
        <end position="54"/>
    </location>
    <ligand>
        <name>GTP</name>
        <dbReference type="ChEBI" id="CHEBI:37565"/>
    </ligand>
</feature>
<evidence type="ECO:0000256" key="11">
    <source>
        <dbReference type="ARBA" id="ARBA00022777"/>
    </source>
</evidence>
<evidence type="ECO:0000256" key="3">
    <source>
        <dbReference type="ARBA" id="ARBA00001522"/>
    </source>
</evidence>
<dbReference type="UniPathway" id="UPA00148">
    <property type="reaction ID" value="UER00236"/>
</dbReference>
<dbReference type="Proteomes" id="UP000032668">
    <property type="component" value="Unassembled WGS sequence"/>
</dbReference>
<dbReference type="CDD" id="cd00544">
    <property type="entry name" value="CobU"/>
    <property type="match status" value="1"/>
</dbReference>
<evidence type="ECO:0000256" key="9">
    <source>
        <dbReference type="ARBA" id="ARBA00022679"/>
    </source>
</evidence>
<dbReference type="PIRSF" id="PIRSF006135">
    <property type="entry name" value="CobU"/>
    <property type="match status" value="1"/>
</dbReference>
<dbReference type="EMBL" id="BANC01000025">
    <property type="protein sequence ID" value="GAN79631.1"/>
    <property type="molecule type" value="Genomic_DNA"/>
</dbReference>
<comment type="catalytic activity">
    <reaction evidence="3">
        <text>adenosylcob(III)inamide + GTP = adenosylcob(III)inamide phosphate + GDP + H(+)</text>
        <dbReference type="Rhea" id="RHEA:15765"/>
        <dbReference type="ChEBI" id="CHEBI:2480"/>
        <dbReference type="ChEBI" id="CHEBI:15378"/>
        <dbReference type="ChEBI" id="CHEBI:37565"/>
        <dbReference type="ChEBI" id="CHEBI:58189"/>
        <dbReference type="ChEBI" id="CHEBI:58502"/>
        <dbReference type="EC" id="2.7.1.156"/>
    </reaction>
</comment>
<comment type="pathway">
    <text evidence="5 14">Cofactor biosynthesis; adenosylcobalamin biosynthesis; adenosylcobalamin from cob(II)yrinate a,c-diamide: step 6/7.</text>
</comment>
<dbReference type="NCBIfam" id="NF004469">
    <property type="entry name" value="PRK05800.1"/>
    <property type="match status" value="1"/>
</dbReference>
<organism evidence="17 18">
    <name type="scientific">Acidocella aminolytica 101 = DSM 11237</name>
    <dbReference type="NCBI Taxonomy" id="1120923"/>
    <lineage>
        <taxon>Bacteria</taxon>
        <taxon>Pseudomonadati</taxon>
        <taxon>Pseudomonadota</taxon>
        <taxon>Alphaproteobacteria</taxon>
        <taxon>Acetobacterales</taxon>
        <taxon>Acidocellaceae</taxon>
        <taxon>Acidocella</taxon>
    </lineage>
</organism>
<dbReference type="InterPro" id="IPR003203">
    <property type="entry name" value="CobU/CobP"/>
</dbReference>
<name>A0A0D6PE76_9PROT</name>
<dbReference type="GO" id="GO:0005525">
    <property type="term" value="F:GTP binding"/>
    <property type="evidence" value="ECO:0007669"/>
    <property type="project" value="UniProtKB-UniRule"/>
</dbReference>
<keyword evidence="8 14" id="KW-0169">Cobalamin biosynthesis</keyword>
<feature type="binding site" evidence="16">
    <location>
        <position position="80"/>
    </location>
    <ligand>
        <name>GTP</name>
        <dbReference type="ChEBI" id="CHEBI:37565"/>
    </ligand>
</feature>
<comment type="catalytic activity">
    <reaction evidence="1 14">
        <text>adenosylcob(III)inamide + ATP = adenosylcob(III)inamide phosphate + ADP + H(+)</text>
        <dbReference type="Rhea" id="RHEA:15769"/>
        <dbReference type="ChEBI" id="CHEBI:2480"/>
        <dbReference type="ChEBI" id="CHEBI:15378"/>
        <dbReference type="ChEBI" id="CHEBI:30616"/>
        <dbReference type="ChEBI" id="CHEBI:58502"/>
        <dbReference type="ChEBI" id="CHEBI:456216"/>
        <dbReference type="EC" id="2.7.1.156"/>
    </reaction>
</comment>
<dbReference type="GO" id="GO:0043752">
    <property type="term" value="F:adenosylcobinamide kinase activity"/>
    <property type="evidence" value="ECO:0007669"/>
    <property type="project" value="UniProtKB-EC"/>
</dbReference>
<dbReference type="PANTHER" id="PTHR34848:SF1">
    <property type="entry name" value="BIFUNCTIONAL ADENOSYLCOBALAMIN BIOSYNTHESIS PROTEIN COBU"/>
    <property type="match status" value="1"/>
</dbReference>
<dbReference type="Gene3D" id="3.40.50.300">
    <property type="entry name" value="P-loop containing nucleotide triphosphate hydrolases"/>
    <property type="match status" value="1"/>
</dbReference>
<evidence type="ECO:0000256" key="6">
    <source>
        <dbReference type="ARBA" id="ARBA00005159"/>
    </source>
</evidence>
<comment type="function">
    <text evidence="4 14">Catalyzes ATP-dependent phosphorylation of adenosylcobinamide and addition of GMP to adenosylcobinamide phosphate.</text>
</comment>
<evidence type="ECO:0000256" key="13">
    <source>
        <dbReference type="ARBA" id="ARBA00023134"/>
    </source>
</evidence>
<comment type="similarity">
    <text evidence="7 14">Belongs to the CobU/CobP family.</text>
</comment>
<keyword evidence="9 14" id="KW-0808">Transferase</keyword>